<keyword evidence="3" id="KW-1185">Reference proteome</keyword>
<protein>
    <recommendedName>
        <fullName evidence="1">CABIT domain-containing protein</fullName>
    </recommendedName>
</protein>
<sequence>MTEEKVATGRLADQDIQWSEAAQPLRQILSESKLPVVVKLWTENQLRAHPGASSSDIHQPLVLYREVEGRKVYAKNVTSVDVLTGAICREDPVVVMPAGYKGWFRLIDDLDKPMSTISHVARIMPVRFLCCKPTIGFFEIEKPSRTGATDGLFEQVEAKPGVFMVKNIYEDFVRYTEKKKIVKRIMRCLVCVSEIGVEIMFPFETEGTFYLVETRKGASKKLNADKVGYVYNIGDMIEAGLGKNVIISLLCGKPPSKPCGFTNVLKICDLIKDHTVIACTYSDSPRMLELPVAPNPLFVKALNVSNVPGGSTNSTYATVLKFLSKNAEEYTHDLKVRYNYSVESVEQEHPKKDNS</sequence>
<proteinExistence type="predicted"/>
<comment type="caution">
    <text evidence="2">The sequence shown here is derived from an EMBL/GenBank/DDBJ whole genome shotgun (WGS) entry which is preliminary data.</text>
</comment>
<dbReference type="Pfam" id="PF12736">
    <property type="entry name" value="CABIT"/>
    <property type="match status" value="1"/>
</dbReference>
<reference evidence="2" key="1">
    <citation type="submission" date="2019-08" db="EMBL/GenBank/DDBJ databases">
        <title>The improved chromosome-level genome for the pearl oyster Pinctada fucata martensii using PacBio sequencing and Hi-C.</title>
        <authorList>
            <person name="Zheng Z."/>
        </authorList>
    </citation>
    <scope>NUCLEOTIDE SEQUENCE</scope>
    <source>
        <strain evidence="2">ZZ-2019</strain>
        <tissue evidence="2">Adductor muscle</tissue>
    </source>
</reference>
<evidence type="ECO:0000259" key="1">
    <source>
        <dbReference type="Pfam" id="PF12736"/>
    </source>
</evidence>
<dbReference type="EMBL" id="VSWD01000010">
    <property type="protein sequence ID" value="KAK3090702.1"/>
    <property type="molecule type" value="Genomic_DNA"/>
</dbReference>
<dbReference type="AlphaFoldDB" id="A0AA89C1F7"/>
<gene>
    <name evidence="2" type="ORF">FSP39_013866</name>
</gene>
<evidence type="ECO:0000313" key="2">
    <source>
        <dbReference type="EMBL" id="KAK3090702.1"/>
    </source>
</evidence>
<organism evidence="2 3">
    <name type="scientific">Pinctada imbricata</name>
    <name type="common">Atlantic pearl-oyster</name>
    <name type="synonym">Pinctada martensii</name>
    <dbReference type="NCBI Taxonomy" id="66713"/>
    <lineage>
        <taxon>Eukaryota</taxon>
        <taxon>Metazoa</taxon>
        <taxon>Spiralia</taxon>
        <taxon>Lophotrochozoa</taxon>
        <taxon>Mollusca</taxon>
        <taxon>Bivalvia</taxon>
        <taxon>Autobranchia</taxon>
        <taxon>Pteriomorphia</taxon>
        <taxon>Pterioida</taxon>
        <taxon>Pterioidea</taxon>
        <taxon>Pteriidae</taxon>
        <taxon>Pinctada</taxon>
    </lineage>
</organism>
<accession>A0AA89C1F7</accession>
<dbReference type="InterPro" id="IPR025946">
    <property type="entry name" value="CABIT_dom"/>
</dbReference>
<feature type="domain" description="CABIT" evidence="1">
    <location>
        <begin position="90"/>
        <end position="278"/>
    </location>
</feature>
<dbReference type="Proteomes" id="UP001186944">
    <property type="component" value="Unassembled WGS sequence"/>
</dbReference>
<evidence type="ECO:0000313" key="3">
    <source>
        <dbReference type="Proteomes" id="UP001186944"/>
    </source>
</evidence>
<name>A0AA89C1F7_PINIB</name>